<dbReference type="Gene3D" id="3.30.200.20">
    <property type="entry name" value="Phosphorylase Kinase, domain 1"/>
    <property type="match status" value="1"/>
</dbReference>
<dbReference type="GO" id="GO:0004413">
    <property type="term" value="F:homoserine kinase activity"/>
    <property type="evidence" value="ECO:0007669"/>
    <property type="project" value="TreeGrafter"/>
</dbReference>
<proteinExistence type="inferred from homology"/>
<dbReference type="OrthoDB" id="4030632at2"/>
<dbReference type="Gene3D" id="3.90.1200.10">
    <property type="match status" value="1"/>
</dbReference>
<dbReference type="Pfam" id="PF01636">
    <property type="entry name" value="APH"/>
    <property type="match status" value="1"/>
</dbReference>
<keyword evidence="4" id="KW-1185">Reference proteome</keyword>
<evidence type="ECO:0000256" key="1">
    <source>
        <dbReference type="ARBA" id="ARBA00038240"/>
    </source>
</evidence>
<evidence type="ECO:0000259" key="2">
    <source>
        <dbReference type="Pfam" id="PF01636"/>
    </source>
</evidence>
<organism evidence="3 4">
    <name type="scientific">Paenibacillus glucanolyticus</name>
    <dbReference type="NCBI Taxonomy" id="59843"/>
    <lineage>
        <taxon>Bacteria</taxon>
        <taxon>Bacillati</taxon>
        <taxon>Bacillota</taxon>
        <taxon>Bacilli</taxon>
        <taxon>Bacillales</taxon>
        <taxon>Paenibacillaceae</taxon>
        <taxon>Paenibacillus</taxon>
    </lineage>
</organism>
<keyword evidence="3" id="KW-0808">Transferase</keyword>
<protein>
    <submittedName>
        <fullName evidence="3">Aminoglycoside phosphotransferase</fullName>
    </submittedName>
</protein>
<dbReference type="InterPro" id="IPR002575">
    <property type="entry name" value="Aminoglycoside_PTrfase"/>
</dbReference>
<dbReference type="GeneID" id="97555598"/>
<sequence length="338" mass="40025">MIRQIKEQFTEEILTEAIKRYDINNDTVRLLGGYESFVYEYQKNNAFFILKISHTIRRSRNNIRGEIEFLNFLSNEGLAVSNAVPSTRGNMVEEIAAENGSFLAISYEMSLGKEVSDEDWNESLYEKWGEFLGKIHHATKGYEWSNPAFKRQAWDQEVQLKAEKYLRPDDVMISILKERLTKLTSLPKSKDTYGLTHTDFHQSNFYLHNGDIYLFDFDDCGYTYFVNDIGITLYYALSYPFKEFDNKTEYYKLFFRHFMKGYLKENTIQEEEIVYLQDSIKLRHALLYLYFHQTNDVSNLDEESMNWLKELQRVAASDDPMLPIDFVQEFKSIYNSIH</sequence>
<dbReference type="GO" id="GO:0009088">
    <property type="term" value="P:threonine biosynthetic process"/>
    <property type="evidence" value="ECO:0007669"/>
    <property type="project" value="TreeGrafter"/>
</dbReference>
<comment type="similarity">
    <text evidence="1">Belongs to the pseudomonas-type ThrB family.</text>
</comment>
<accession>A0A163M7N6</accession>
<dbReference type="InterPro" id="IPR050249">
    <property type="entry name" value="Pseudomonas-type_ThrB"/>
</dbReference>
<reference evidence="3" key="1">
    <citation type="journal article" date="2016" name="Genome Announc.">
        <title>Draft genomes of two strains of Paenibacillus glucanolyticus with capability to degrade lignocellulose.</title>
        <authorList>
            <person name="Mathews S.L."/>
            <person name="Pawlak J."/>
            <person name="Grunden A.M."/>
        </authorList>
    </citation>
    <scope>NUCLEOTIDE SEQUENCE [LARGE SCALE GENOMIC DNA]</scope>
    <source>
        <strain evidence="3">SLM1</strain>
    </source>
</reference>
<comment type="caution">
    <text evidence="3">The sequence shown here is derived from an EMBL/GenBank/DDBJ whole genome shotgun (WGS) entry which is preliminary data.</text>
</comment>
<name>A0A163M7N6_9BACL</name>
<gene>
    <name evidence="3" type="ORF">AWU65_24210</name>
</gene>
<dbReference type="SUPFAM" id="SSF56112">
    <property type="entry name" value="Protein kinase-like (PK-like)"/>
    <property type="match status" value="1"/>
</dbReference>
<evidence type="ECO:0000313" key="4">
    <source>
        <dbReference type="Proteomes" id="UP000076796"/>
    </source>
</evidence>
<dbReference type="AlphaFoldDB" id="A0A163M7N6"/>
<dbReference type="InterPro" id="IPR011009">
    <property type="entry name" value="Kinase-like_dom_sf"/>
</dbReference>
<dbReference type="Proteomes" id="UP000076796">
    <property type="component" value="Unassembled WGS sequence"/>
</dbReference>
<dbReference type="RefSeq" id="WP_063479584.1">
    <property type="nucleotide sequence ID" value="NZ_CP028366.1"/>
</dbReference>
<feature type="domain" description="Aminoglycoside phosphotransferase" evidence="2">
    <location>
        <begin position="29"/>
        <end position="235"/>
    </location>
</feature>
<evidence type="ECO:0000313" key="3">
    <source>
        <dbReference type="EMBL" id="KZS48817.1"/>
    </source>
</evidence>
<dbReference type="PANTHER" id="PTHR21064">
    <property type="entry name" value="AMINOGLYCOSIDE PHOSPHOTRANSFERASE DOMAIN-CONTAINING PROTEIN-RELATED"/>
    <property type="match status" value="1"/>
</dbReference>
<dbReference type="EMBL" id="LWMH01000001">
    <property type="protein sequence ID" value="KZS48817.1"/>
    <property type="molecule type" value="Genomic_DNA"/>
</dbReference>
<dbReference type="PANTHER" id="PTHR21064:SF6">
    <property type="entry name" value="AMINOGLYCOSIDE PHOSPHOTRANSFERASE DOMAIN-CONTAINING PROTEIN"/>
    <property type="match status" value="1"/>
</dbReference>